<feature type="active site" description="Charge relay system" evidence="5">
    <location>
        <position position="428"/>
    </location>
</feature>
<dbReference type="InterPro" id="IPR050131">
    <property type="entry name" value="Peptidase_S8_subtilisin-like"/>
</dbReference>
<dbReference type="PROSITE" id="PS51892">
    <property type="entry name" value="SUBTILASE"/>
    <property type="match status" value="1"/>
</dbReference>
<comment type="caution">
    <text evidence="10">The sequence shown here is derived from an EMBL/GenBank/DDBJ whole genome shotgun (WGS) entry which is preliminary data.</text>
</comment>
<dbReference type="SUPFAM" id="SSF52743">
    <property type="entry name" value="Subtilisin-like"/>
    <property type="match status" value="1"/>
</dbReference>
<feature type="compositionally biased region" description="Low complexity" evidence="7">
    <location>
        <begin position="44"/>
        <end position="62"/>
    </location>
</feature>
<keyword evidence="4 5" id="KW-0720">Serine protease</keyword>
<feature type="active site" description="Charge relay system" evidence="5">
    <location>
        <position position="258"/>
    </location>
</feature>
<evidence type="ECO:0000313" key="10">
    <source>
        <dbReference type="EMBL" id="GII02701.1"/>
    </source>
</evidence>
<feature type="signal peptide" evidence="8">
    <location>
        <begin position="1"/>
        <end position="23"/>
    </location>
</feature>
<dbReference type="PROSITE" id="PS00136">
    <property type="entry name" value="SUBTILASE_ASP"/>
    <property type="match status" value="1"/>
</dbReference>
<name>A0A8J3T1H6_9ACTN</name>
<organism evidence="10 11">
    <name type="scientific">Planobispora takensis</name>
    <dbReference type="NCBI Taxonomy" id="1367882"/>
    <lineage>
        <taxon>Bacteria</taxon>
        <taxon>Bacillati</taxon>
        <taxon>Actinomycetota</taxon>
        <taxon>Actinomycetes</taxon>
        <taxon>Streptosporangiales</taxon>
        <taxon>Streptosporangiaceae</taxon>
        <taxon>Planobispora</taxon>
    </lineage>
</organism>
<protein>
    <recommendedName>
        <fullName evidence="9">Peptidase S8/S53 domain-containing protein</fullName>
    </recommendedName>
</protein>
<evidence type="ECO:0000256" key="8">
    <source>
        <dbReference type="SAM" id="SignalP"/>
    </source>
</evidence>
<dbReference type="InterPro" id="IPR015500">
    <property type="entry name" value="Peptidase_S8_subtilisin-rel"/>
</dbReference>
<feature type="chain" id="PRO_5035252166" description="Peptidase S8/S53 domain-containing protein" evidence="8">
    <location>
        <begin position="24"/>
        <end position="696"/>
    </location>
</feature>
<feature type="compositionally biased region" description="Pro residues" evidence="7">
    <location>
        <begin position="510"/>
        <end position="539"/>
    </location>
</feature>
<dbReference type="PANTHER" id="PTHR43806:SF11">
    <property type="entry name" value="CEREVISIN-RELATED"/>
    <property type="match status" value="1"/>
</dbReference>
<dbReference type="InterPro" id="IPR023827">
    <property type="entry name" value="Peptidase_S8_Asp-AS"/>
</dbReference>
<gene>
    <name evidence="10" type="ORF">Pta02_47090</name>
</gene>
<accession>A0A8J3T1H6</accession>
<sequence length="696" mass="69727">MRIRALAALATILTLVPAAPALAEEPAAPPPAVSESPAAPPPAAQESPAPGAGDPPAESAPPAQAPPAETPPAETEAPPPGDTPPGDAPKLEDGLASDPDGTRVIVEVTAPAETAPVAGQAQALPDAEVLLQPQGTSFIVVEATGEALAALAEDPRVVSVRRDRTYSPASLASGLQVIGADRVHAAGVRGAGQTIAIIDTGIDADHPALNGKVVEQACFSAADGTVESLCPNGQTADPGSADAETAKCVHDGANLCDHGTHVAGIAHAVAPDADIVAIQVFSRDNDCLGDGGGEVCLTAYESSLLLALDHVARLKDSRPGLVSANLSLGGGLFEGTCDDVAELQSMREKVDALRAKGVAVAAAAGNDGVNGGGAPGCFSGAVTVGATGDDDHVASWSNHGPTLDLFAPGLEIDSAVPGGGTQVYSGTSMATPYVAGAFALMAGKFPGEAPDALLGRLKTAGRPITYAGATTPRLDLGVAVLGGEPQPGVSQEPEPGDDSTDDPSEDTPGTPSPEPSSGPQPSPGPRDTPPPADPAPVPLPTVTVTVTVTATPPAGTPAVCVRGRAARTLTAAQWASEVTRGKGSLPDETLGCYLRLIGKASAVFPEVTRASTLGTAYRVLRPGAKTADTKKAEFDSELLAAWLNWANGAVNLTAKAGGTATVKTALAAAEKRRLKGTSLIKSTSTLRKYVNARRIA</sequence>
<dbReference type="RefSeq" id="WP_203877027.1">
    <property type="nucleotide sequence ID" value="NZ_BOOK01000034.1"/>
</dbReference>
<feature type="compositionally biased region" description="Pro residues" evidence="7">
    <location>
        <begin position="77"/>
        <end position="87"/>
    </location>
</feature>
<comment type="similarity">
    <text evidence="1 5 6">Belongs to the peptidase S8 family.</text>
</comment>
<dbReference type="Pfam" id="PF00082">
    <property type="entry name" value="Peptidase_S8"/>
    <property type="match status" value="1"/>
</dbReference>
<evidence type="ECO:0000256" key="7">
    <source>
        <dbReference type="SAM" id="MobiDB-lite"/>
    </source>
</evidence>
<dbReference type="PANTHER" id="PTHR43806">
    <property type="entry name" value="PEPTIDASE S8"/>
    <property type="match status" value="1"/>
</dbReference>
<dbReference type="InterPro" id="IPR023828">
    <property type="entry name" value="Peptidase_S8_Ser-AS"/>
</dbReference>
<dbReference type="PRINTS" id="PR00723">
    <property type="entry name" value="SUBTILISIN"/>
</dbReference>
<evidence type="ECO:0000313" key="11">
    <source>
        <dbReference type="Proteomes" id="UP000634476"/>
    </source>
</evidence>
<keyword evidence="8" id="KW-0732">Signal</keyword>
<evidence type="ECO:0000259" key="9">
    <source>
        <dbReference type="Pfam" id="PF00082"/>
    </source>
</evidence>
<dbReference type="InterPro" id="IPR036852">
    <property type="entry name" value="Peptidase_S8/S53_dom_sf"/>
</dbReference>
<keyword evidence="11" id="KW-1185">Reference proteome</keyword>
<feature type="compositionally biased region" description="Pro residues" evidence="7">
    <location>
        <begin position="27"/>
        <end position="43"/>
    </location>
</feature>
<dbReference type="PROSITE" id="PS00138">
    <property type="entry name" value="SUBTILASE_SER"/>
    <property type="match status" value="1"/>
</dbReference>
<keyword evidence="3 5" id="KW-0378">Hydrolase</keyword>
<dbReference type="AlphaFoldDB" id="A0A8J3T1H6"/>
<evidence type="ECO:0000256" key="4">
    <source>
        <dbReference type="ARBA" id="ARBA00022825"/>
    </source>
</evidence>
<feature type="region of interest" description="Disordered" evidence="7">
    <location>
        <begin position="25"/>
        <end position="99"/>
    </location>
</feature>
<feature type="active site" description="Charge relay system" evidence="5">
    <location>
        <position position="199"/>
    </location>
</feature>
<dbReference type="GO" id="GO:0006508">
    <property type="term" value="P:proteolysis"/>
    <property type="evidence" value="ECO:0007669"/>
    <property type="project" value="UniProtKB-KW"/>
</dbReference>
<evidence type="ECO:0000256" key="3">
    <source>
        <dbReference type="ARBA" id="ARBA00022801"/>
    </source>
</evidence>
<feature type="compositionally biased region" description="Acidic residues" evidence="7">
    <location>
        <begin position="494"/>
        <end position="505"/>
    </location>
</feature>
<proteinExistence type="inferred from homology"/>
<feature type="region of interest" description="Disordered" evidence="7">
    <location>
        <begin position="479"/>
        <end position="539"/>
    </location>
</feature>
<reference evidence="10" key="1">
    <citation type="submission" date="2021-01" db="EMBL/GenBank/DDBJ databases">
        <title>Whole genome shotgun sequence of Planobispora takensis NBRC 109077.</title>
        <authorList>
            <person name="Komaki H."/>
            <person name="Tamura T."/>
        </authorList>
    </citation>
    <scope>NUCLEOTIDE SEQUENCE</scope>
    <source>
        <strain evidence="10">NBRC 109077</strain>
    </source>
</reference>
<evidence type="ECO:0000256" key="1">
    <source>
        <dbReference type="ARBA" id="ARBA00011073"/>
    </source>
</evidence>
<keyword evidence="2 5" id="KW-0645">Protease</keyword>
<dbReference type="Proteomes" id="UP000634476">
    <property type="component" value="Unassembled WGS sequence"/>
</dbReference>
<evidence type="ECO:0000256" key="5">
    <source>
        <dbReference type="PROSITE-ProRule" id="PRU01240"/>
    </source>
</evidence>
<feature type="domain" description="Peptidase S8/S53" evidence="9">
    <location>
        <begin position="190"/>
        <end position="453"/>
    </location>
</feature>
<dbReference type="InterPro" id="IPR000209">
    <property type="entry name" value="Peptidase_S8/S53_dom"/>
</dbReference>
<evidence type="ECO:0000256" key="6">
    <source>
        <dbReference type="RuleBase" id="RU003355"/>
    </source>
</evidence>
<dbReference type="EMBL" id="BOOK01000034">
    <property type="protein sequence ID" value="GII02701.1"/>
    <property type="molecule type" value="Genomic_DNA"/>
</dbReference>
<dbReference type="GO" id="GO:0004252">
    <property type="term" value="F:serine-type endopeptidase activity"/>
    <property type="evidence" value="ECO:0007669"/>
    <property type="project" value="UniProtKB-UniRule"/>
</dbReference>
<dbReference type="Gene3D" id="3.40.50.200">
    <property type="entry name" value="Peptidase S8/S53 domain"/>
    <property type="match status" value="1"/>
</dbReference>
<evidence type="ECO:0000256" key="2">
    <source>
        <dbReference type="ARBA" id="ARBA00022670"/>
    </source>
</evidence>